<feature type="non-terminal residue" evidence="4">
    <location>
        <position position="1"/>
    </location>
</feature>
<evidence type="ECO:0000259" key="3">
    <source>
        <dbReference type="Pfam" id="PF01170"/>
    </source>
</evidence>
<evidence type="ECO:0000313" key="4">
    <source>
        <dbReference type="EMBL" id="KAF4716447.1"/>
    </source>
</evidence>
<feature type="domain" description="Ribosomal RNA large subunit methyltransferase K/L-like methyltransferase" evidence="3">
    <location>
        <begin position="192"/>
        <end position="372"/>
    </location>
</feature>
<dbReference type="GO" id="GO:0008990">
    <property type="term" value="F:rRNA (guanine-N2-)-methyltransferase activity"/>
    <property type="evidence" value="ECO:0007669"/>
    <property type="project" value="TreeGrafter"/>
</dbReference>
<dbReference type="Pfam" id="PF01170">
    <property type="entry name" value="UPF0020"/>
    <property type="match status" value="1"/>
</dbReference>
<dbReference type="PANTHER" id="PTHR47313">
    <property type="entry name" value="RIBOSOMAL RNA LARGE SUBUNIT METHYLTRANSFERASE K/L"/>
    <property type="match status" value="1"/>
</dbReference>
<name>A0A7J6R752_PEROL</name>
<sequence>LPPLFADLRSVASQVVSGTSSVSVAMRLLIRCIAGLEPLLEKEIRTILGRGRALVTERPFPCAVTVSGPLCARDVYKLHYTSRLATHIWREIGSSRLDRGVTEDALQNFLNEIEYPSSVRGSRLAVFARNPGRRSDFYFTETLLDGWRGMLAARHNARLEWDDYQVRLLLLAEKGNMFRVYAGDGDRSLHIRGLRKKQGVAPMNETLAAAMVSMASDTTADRPVIDPFCGSGTIILEYLMRLMNVPAQYFNPAYRDSSTRELLPPSNGFRTCTVGEEFDEEEWRHTIEEEDSKIQLGSTGPLIAGFDKDSRMVDYTRSNLEPLTRLCRMDSVPVQAFDWGKLSRLYGGAPVTMITNPPFGLRLSRSQSLIRSIGEFLRADGSDGVIAVASADDVAALGCHPHGDDVTKVKVANVDTWLCRVFSESVSV</sequence>
<dbReference type="InterPro" id="IPR053943">
    <property type="entry name" value="RlmKL-like_Mtase_CS"/>
</dbReference>
<reference evidence="4 5" key="1">
    <citation type="submission" date="2020-04" db="EMBL/GenBank/DDBJ databases">
        <title>Perkinsus olseni comparative genomics.</title>
        <authorList>
            <person name="Bogema D.R."/>
        </authorList>
    </citation>
    <scope>NUCLEOTIDE SEQUENCE [LARGE SCALE GENOMIC DNA]</scope>
    <source>
        <strain evidence="4">ATCC PRA-205</strain>
    </source>
</reference>
<dbReference type="SUPFAM" id="SSF53335">
    <property type="entry name" value="S-adenosyl-L-methionine-dependent methyltransferases"/>
    <property type="match status" value="1"/>
</dbReference>
<dbReference type="AlphaFoldDB" id="A0A7J6R752"/>
<evidence type="ECO:0000256" key="1">
    <source>
        <dbReference type="ARBA" id="ARBA00022603"/>
    </source>
</evidence>
<dbReference type="Proteomes" id="UP000574390">
    <property type="component" value="Unassembled WGS sequence"/>
</dbReference>
<keyword evidence="2" id="KW-0808">Transferase</keyword>
<comment type="caution">
    <text evidence="4">The sequence shown here is derived from an EMBL/GenBank/DDBJ whole genome shotgun (WGS) entry which is preliminary data.</text>
</comment>
<dbReference type="Gene3D" id="3.30.2130.30">
    <property type="match status" value="1"/>
</dbReference>
<dbReference type="PROSITE" id="PS01261">
    <property type="entry name" value="UPF0020"/>
    <property type="match status" value="1"/>
</dbReference>
<evidence type="ECO:0000313" key="5">
    <source>
        <dbReference type="Proteomes" id="UP000574390"/>
    </source>
</evidence>
<dbReference type="PANTHER" id="PTHR47313:SF1">
    <property type="entry name" value="RIBOSOMAL RNA LARGE SUBUNIT METHYLTRANSFERASE K_L"/>
    <property type="match status" value="1"/>
</dbReference>
<dbReference type="CDD" id="cd11715">
    <property type="entry name" value="THUMP_AdoMetMT"/>
    <property type="match status" value="1"/>
</dbReference>
<proteinExistence type="predicted"/>
<dbReference type="EMBL" id="JABANM010024310">
    <property type="protein sequence ID" value="KAF4716447.1"/>
    <property type="molecule type" value="Genomic_DNA"/>
</dbReference>
<dbReference type="GO" id="GO:0043527">
    <property type="term" value="C:tRNA methyltransferase complex"/>
    <property type="evidence" value="ECO:0007669"/>
    <property type="project" value="UniProtKB-ARBA"/>
</dbReference>
<dbReference type="InterPro" id="IPR029063">
    <property type="entry name" value="SAM-dependent_MTases_sf"/>
</dbReference>
<keyword evidence="1" id="KW-0489">Methyltransferase</keyword>
<dbReference type="Gene3D" id="3.40.50.150">
    <property type="entry name" value="Vaccinia Virus protein VP39"/>
    <property type="match status" value="1"/>
</dbReference>
<dbReference type="GO" id="GO:0070043">
    <property type="term" value="F:rRNA (guanine-N7-)-methyltransferase activity"/>
    <property type="evidence" value="ECO:0007669"/>
    <property type="project" value="TreeGrafter"/>
</dbReference>
<evidence type="ECO:0000256" key="2">
    <source>
        <dbReference type="ARBA" id="ARBA00022679"/>
    </source>
</evidence>
<gene>
    <name evidence="4" type="ORF">FOZ62_002289</name>
</gene>
<organism evidence="4 5">
    <name type="scientific">Perkinsus olseni</name>
    <name type="common">Perkinsus atlanticus</name>
    <dbReference type="NCBI Taxonomy" id="32597"/>
    <lineage>
        <taxon>Eukaryota</taxon>
        <taxon>Sar</taxon>
        <taxon>Alveolata</taxon>
        <taxon>Perkinsozoa</taxon>
        <taxon>Perkinsea</taxon>
        <taxon>Perkinsida</taxon>
        <taxon>Perkinsidae</taxon>
        <taxon>Perkinsus</taxon>
    </lineage>
</organism>
<protein>
    <recommendedName>
        <fullName evidence="3">Ribosomal RNA large subunit methyltransferase K/L-like methyltransferase domain-containing protein</fullName>
    </recommendedName>
</protein>
<dbReference type="InterPro" id="IPR000241">
    <property type="entry name" value="RlmKL-like_Mtase"/>
</dbReference>
<accession>A0A7J6R752</accession>